<feature type="compositionally biased region" description="Acidic residues" evidence="1">
    <location>
        <begin position="329"/>
        <end position="348"/>
    </location>
</feature>
<keyword evidence="3" id="KW-1185">Reference proteome</keyword>
<evidence type="ECO:0000256" key="1">
    <source>
        <dbReference type="SAM" id="MobiDB-lite"/>
    </source>
</evidence>
<feature type="compositionally biased region" description="Acidic residues" evidence="1">
    <location>
        <begin position="294"/>
        <end position="305"/>
    </location>
</feature>
<dbReference type="EMBL" id="BQXU01000039">
    <property type="protein sequence ID" value="GKT50644.1"/>
    <property type="molecule type" value="Genomic_DNA"/>
</dbReference>
<accession>A0AA37PEB9</accession>
<proteinExistence type="predicted"/>
<gene>
    <name evidence="2" type="ORF">ColSpa_10825</name>
</gene>
<reference evidence="2 3" key="1">
    <citation type="submission" date="2022-03" db="EMBL/GenBank/DDBJ databases">
        <title>Genome data of Colletotrichum spp.</title>
        <authorList>
            <person name="Utami Y.D."/>
            <person name="Hiruma K."/>
        </authorList>
    </citation>
    <scope>NUCLEOTIDE SEQUENCE [LARGE SCALE GENOMIC DNA]</scope>
    <source>
        <strain evidence="2 3">MAFF 239500</strain>
    </source>
</reference>
<name>A0AA37PEB9_9PEZI</name>
<evidence type="ECO:0000313" key="3">
    <source>
        <dbReference type="Proteomes" id="UP001055115"/>
    </source>
</evidence>
<organism evidence="2 3">
    <name type="scientific">Colletotrichum spaethianum</name>
    <dbReference type="NCBI Taxonomy" id="700344"/>
    <lineage>
        <taxon>Eukaryota</taxon>
        <taxon>Fungi</taxon>
        <taxon>Dikarya</taxon>
        <taxon>Ascomycota</taxon>
        <taxon>Pezizomycotina</taxon>
        <taxon>Sordariomycetes</taxon>
        <taxon>Hypocreomycetidae</taxon>
        <taxon>Glomerellales</taxon>
        <taxon>Glomerellaceae</taxon>
        <taxon>Colletotrichum</taxon>
        <taxon>Colletotrichum spaethianum species complex</taxon>
    </lineage>
</organism>
<feature type="region of interest" description="Disordered" evidence="1">
    <location>
        <begin position="287"/>
        <end position="348"/>
    </location>
</feature>
<evidence type="ECO:0000313" key="2">
    <source>
        <dbReference type="EMBL" id="GKT50644.1"/>
    </source>
</evidence>
<dbReference type="Proteomes" id="UP001055115">
    <property type="component" value="Unassembled WGS sequence"/>
</dbReference>
<dbReference type="GeneID" id="73331627"/>
<protein>
    <submittedName>
        <fullName evidence="2">Uncharacterized protein</fullName>
    </submittedName>
</protein>
<sequence length="656" mass="73933">METNISNEASGSSASVKAFDGDPFAVFPVEIHKEILDDLDHRGDVLAISQASPAVRQTAHASGNFTRQFLETELGPAQLRRLLHDALAVVMFPVIASITDDADKKAKISKHLQNWKSGELYQHANDVDKMAAYTFIDQVVIPFAEDFAALTKKLGRATNQIRVPEWAHASRCDRAPSRVNMIIWQYQPEERVRLVRAFCRFEFLSKVVQARPSGQLYTLSEQRNLLAEFFDAWEVEEILCVQLYIGDMHTILLETHMTGVIDTMAADSYDAHCGVYNPERRFIRLRRGPFGNGESDDDEESEYESDGSPSLTVGSIEDSASSSLAQGESENDSEDSLDYYDDTSDDSEYDLDDIDEGDWFTKTDHEANPGTPCAKFELADHEKHTVFIKQVATFGLKFLQHFIKSDKKAYSRWIRANGHIILNGMASFEQAKYFGPLGERDASWMARLSLDPMQLVGLSLFNSASSAPPSSATDNSPPATNADLSYGRFPGINEAASNTAWKQIYATIPQVREALRRCGWVFWSEARLRANVFALETLPLWLYHPIRPYVINPTSESQWPESLLFPHWSDGIMMDTLDGGGLLAPLLWFSSAAEMKLLEFLAQNRERRGKILFRAHPFDFFRYEEIPLDVWQECMGDEDPAVPAGTVQVFPNIFWG</sequence>
<comment type="caution">
    <text evidence="2">The sequence shown here is derived from an EMBL/GenBank/DDBJ whole genome shotgun (WGS) entry which is preliminary data.</text>
</comment>
<dbReference type="AlphaFoldDB" id="A0AA37PEB9"/>
<dbReference type="RefSeq" id="XP_049132994.1">
    <property type="nucleotide sequence ID" value="XM_049277037.1"/>
</dbReference>